<evidence type="ECO:0000313" key="1">
    <source>
        <dbReference type="EMBL" id="KZT73535.1"/>
    </source>
</evidence>
<dbReference type="EMBL" id="KV429036">
    <property type="protein sequence ID" value="KZT73535.1"/>
    <property type="molecule type" value="Genomic_DNA"/>
</dbReference>
<accession>A0A165TJI5</accession>
<dbReference type="OrthoDB" id="2804491at2759"/>
<dbReference type="AlphaFoldDB" id="A0A165TJI5"/>
<proteinExistence type="predicted"/>
<dbReference type="Proteomes" id="UP000076727">
    <property type="component" value="Unassembled WGS sequence"/>
</dbReference>
<evidence type="ECO:0000313" key="2">
    <source>
        <dbReference type="Proteomes" id="UP000076727"/>
    </source>
</evidence>
<sequence length="130" mass="14886">MPGNATLQFFVDDGGIMVAIPKGFSISPKSQIEMNVEMLQFIFHQLMNDLTRLGLGAEADKLEMMHFWKKRKPWRLDRPFGPSARVQLGGRETEVIPSSSMRYLGFWLDPKLSFKTHVKFYACKAASTRM</sequence>
<keyword evidence="2" id="KW-1185">Reference proteome</keyword>
<evidence type="ECO:0008006" key="3">
    <source>
        <dbReference type="Google" id="ProtNLM"/>
    </source>
</evidence>
<reference evidence="1 2" key="1">
    <citation type="journal article" date="2016" name="Mol. Biol. Evol.">
        <title>Comparative Genomics of Early-Diverging Mushroom-Forming Fungi Provides Insights into the Origins of Lignocellulose Decay Capabilities.</title>
        <authorList>
            <person name="Nagy L.G."/>
            <person name="Riley R."/>
            <person name="Tritt A."/>
            <person name="Adam C."/>
            <person name="Daum C."/>
            <person name="Floudas D."/>
            <person name="Sun H."/>
            <person name="Yadav J.S."/>
            <person name="Pangilinan J."/>
            <person name="Larsson K.H."/>
            <person name="Matsuura K."/>
            <person name="Barry K."/>
            <person name="Labutti K."/>
            <person name="Kuo R."/>
            <person name="Ohm R.A."/>
            <person name="Bhattacharya S.S."/>
            <person name="Shirouzu T."/>
            <person name="Yoshinaga Y."/>
            <person name="Martin F.M."/>
            <person name="Grigoriev I.V."/>
            <person name="Hibbett D.S."/>
        </authorList>
    </citation>
    <scope>NUCLEOTIDE SEQUENCE [LARGE SCALE GENOMIC DNA]</scope>
    <source>
        <strain evidence="1 2">L-15889</strain>
    </source>
</reference>
<organism evidence="1 2">
    <name type="scientific">Daedalea quercina L-15889</name>
    <dbReference type="NCBI Taxonomy" id="1314783"/>
    <lineage>
        <taxon>Eukaryota</taxon>
        <taxon>Fungi</taxon>
        <taxon>Dikarya</taxon>
        <taxon>Basidiomycota</taxon>
        <taxon>Agaricomycotina</taxon>
        <taxon>Agaricomycetes</taxon>
        <taxon>Polyporales</taxon>
        <taxon>Fomitopsis</taxon>
    </lineage>
</organism>
<name>A0A165TJI5_9APHY</name>
<protein>
    <recommendedName>
        <fullName evidence="3">Reverse transcriptase domain-containing protein</fullName>
    </recommendedName>
</protein>
<gene>
    <name evidence="1" type="ORF">DAEQUDRAFT_761995</name>
</gene>